<dbReference type="AlphaFoldDB" id="A0A914XUT8"/>
<dbReference type="PROSITE" id="PS51192">
    <property type="entry name" value="HELICASE_ATP_BIND_1"/>
    <property type="match status" value="1"/>
</dbReference>
<organism evidence="8 9">
    <name type="scientific">Panagrolaimus superbus</name>
    <dbReference type="NCBI Taxonomy" id="310955"/>
    <lineage>
        <taxon>Eukaryota</taxon>
        <taxon>Metazoa</taxon>
        <taxon>Ecdysozoa</taxon>
        <taxon>Nematoda</taxon>
        <taxon>Chromadorea</taxon>
        <taxon>Rhabditida</taxon>
        <taxon>Tylenchina</taxon>
        <taxon>Panagrolaimomorpha</taxon>
        <taxon>Panagrolaimoidea</taxon>
        <taxon>Panagrolaimidae</taxon>
        <taxon>Panagrolaimus</taxon>
    </lineage>
</organism>
<feature type="domain" description="Helicase ATP-binding" evidence="6">
    <location>
        <begin position="40"/>
        <end position="205"/>
    </location>
</feature>
<keyword evidence="4 5" id="KW-0694">RNA-binding</keyword>
<evidence type="ECO:0000256" key="1">
    <source>
        <dbReference type="ARBA" id="ARBA00022741"/>
    </source>
</evidence>
<comment type="domain">
    <text evidence="5">The Q motif is unique to and characteristic of the DEAD box family of RNA helicases and controls ATP binding and hydrolysis.</text>
</comment>
<evidence type="ECO:0000256" key="3">
    <source>
        <dbReference type="ARBA" id="ARBA00022840"/>
    </source>
</evidence>
<dbReference type="InterPro" id="IPR001650">
    <property type="entry name" value="Helicase_C-like"/>
</dbReference>
<dbReference type="Gene3D" id="3.40.50.300">
    <property type="entry name" value="P-loop containing nucleotide triphosphate hydrolases"/>
    <property type="match status" value="3"/>
</dbReference>
<dbReference type="PROSITE" id="PS51194">
    <property type="entry name" value="HELICASE_CTER"/>
    <property type="match status" value="1"/>
</dbReference>
<dbReference type="SMART" id="SM00487">
    <property type="entry name" value="DEXDc"/>
    <property type="match status" value="1"/>
</dbReference>
<proteinExistence type="inferred from homology"/>
<accession>A0A914XUT8</accession>
<evidence type="ECO:0000256" key="5">
    <source>
        <dbReference type="RuleBase" id="RU365068"/>
    </source>
</evidence>
<dbReference type="GO" id="GO:0003724">
    <property type="term" value="F:RNA helicase activity"/>
    <property type="evidence" value="ECO:0007669"/>
    <property type="project" value="UniProtKB-EC"/>
</dbReference>
<protein>
    <recommendedName>
        <fullName evidence="5">ATP-dependent RNA helicase</fullName>
        <ecNumber evidence="5">3.6.4.13</ecNumber>
    </recommendedName>
</protein>
<keyword evidence="3 5" id="KW-0067">ATP-binding</keyword>
<comment type="function">
    <text evidence="5">RNA helicase.</text>
</comment>
<feature type="domain" description="Helicase C-terminal" evidence="7">
    <location>
        <begin position="227"/>
        <end position="360"/>
    </location>
</feature>
<dbReference type="InterPro" id="IPR027417">
    <property type="entry name" value="P-loop_NTPase"/>
</dbReference>
<dbReference type="GO" id="GO:0016787">
    <property type="term" value="F:hydrolase activity"/>
    <property type="evidence" value="ECO:0007669"/>
    <property type="project" value="UniProtKB-KW"/>
</dbReference>
<dbReference type="GO" id="GO:0005524">
    <property type="term" value="F:ATP binding"/>
    <property type="evidence" value="ECO:0007669"/>
    <property type="project" value="UniProtKB-UniRule"/>
</dbReference>
<evidence type="ECO:0000259" key="6">
    <source>
        <dbReference type="PROSITE" id="PS51192"/>
    </source>
</evidence>
<reference evidence="9" key="1">
    <citation type="submission" date="2022-11" db="UniProtKB">
        <authorList>
            <consortium name="WormBaseParasite"/>
        </authorList>
    </citation>
    <scope>IDENTIFICATION</scope>
</reference>
<evidence type="ECO:0000313" key="9">
    <source>
        <dbReference type="WBParaSite" id="PSU_v2.g10730.t1"/>
    </source>
</evidence>
<evidence type="ECO:0000256" key="4">
    <source>
        <dbReference type="ARBA" id="ARBA00022884"/>
    </source>
</evidence>
<evidence type="ECO:0000256" key="2">
    <source>
        <dbReference type="ARBA" id="ARBA00022801"/>
    </source>
</evidence>
<sequence length="360" mass="41006">MCSPALMSLWDAEGYLNFHQNDPLARVYYKKLRKIQEIYIPLIIDGNNVQCNSQTGSGKTAAYLIPLIKKCKDAVFDVKPFPSGPNTPFEIIICPTRSDISFGRNYGQMNVEVSVAVLSEHVHILVTTPGRFQYSNFKLVFRHLKFRVFDDATELFTTNFKDIDLKIYENDLNDNDTFRILCFSGSDGYDEVFQEIAKNCPRVTIQQIVAVNSNIVQTFVNLDYNQRMLHIMDLLKDKSHHKKGTKCIIFTNSIEESELFGMVLMNFEFSAAPFSSIRSQEIRDNTIKEFQGDRLDIIVTTDVCARGMDVKCVDLVINLSLPKSFNTYVHQVGRCGLIRAGKAISFVNLKIDAGLIREIY</sequence>
<dbReference type="EC" id="3.6.4.13" evidence="5"/>
<dbReference type="GO" id="GO:0003723">
    <property type="term" value="F:RNA binding"/>
    <property type="evidence" value="ECO:0007669"/>
    <property type="project" value="UniProtKB-UniRule"/>
</dbReference>
<dbReference type="InterPro" id="IPR011545">
    <property type="entry name" value="DEAD/DEAH_box_helicase_dom"/>
</dbReference>
<dbReference type="PANTHER" id="PTHR24031">
    <property type="entry name" value="RNA HELICASE"/>
    <property type="match status" value="1"/>
</dbReference>
<dbReference type="Pfam" id="PF00271">
    <property type="entry name" value="Helicase_C"/>
    <property type="match status" value="1"/>
</dbReference>
<keyword evidence="8" id="KW-1185">Reference proteome</keyword>
<keyword evidence="2 5" id="KW-0378">Hydrolase</keyword>
<dbReference type="SUPFAM" id="SSF52540">
    <property type="entry name" value="P-loop containing nucleoside triphosphate hydrolases"/>
    <property type="match status" value="1"/>
</dbReference>
<dbReference type="WBParaSite" id="PSU_v2.g10730.t1">
    <property type="protein sequence ID" value="PSU_v2.g10730.t1"/>
    <property type="gene ID" value="PSU_v2.g10730"/>
</dbReference>
<dbReference type="SMART" id="SM00490">
    <property type="entry name" value="HELICc"/>
    <property type="match status" value="1"/>
</dbReference>
<evidence type="ECO:0000259" key="7">
    <source>
        <dbReference type="PROSITE" id="PS51194"/>
    </source>
</evidence>
<dbReference type="CDD" id="cd18787">
    <property type="entry name" value="SF2_C_DEAD"/>
    <property type="match status" value="1"/>
</dbReference>
<name>A0A914XUT8_9BILA</name>
<keyword evidence="1 5" id="KW-0547">Nucleotide-binding</keyword>
<evidence type="ECO:0000313" key="8">
    <source>
        <dbReference type="Proteomes" id="UP000887577"/>
    </source>
</evidence>
<dbReference type="InterPro" id="IPR014001">
    <property type="entry name" value="Helicase_ATP-bd"/>
</dbReference>
<dbReference type="Proteomes" id="UP000887577">
    <property type="component" value="Unplaced"/>
</dbReference>
<comment type="catalytic activity">
    <reaction evidence="5">
        <text>ATP + H2O = ADP + phosphate + H(+)</text>
        <dbReference type="Rhea" id="RHEA:13065"/>
        <dbReference type="ChEBI" id="CHEBI:15377"/>
        <dbReference type="ChEBI" id="CHEBI:15378"/>
        <dbReference type="ChEBI" id="CHEBI:30616"/>
        <dbReference type="ChEBI" id="CHEBI:43474"/>
        <dbReference type="ChEBI" id="CHEBI:456216"/>
        <dbReference type="EC" id="3.6.4.13"/>
    </reaction>
</comment>
<keyword evidence="5" id="KW-0347">Helicase</keyword>
<comment type="similarity">
    <text evidence="5">Belongs to the DEAD box helicase family.</text>
</comment>
<dbReference type="Pfam" id="PF00270">
    <property type="entry name" value="DEAD"/>
    <property type="match status" value="1"/>
</dbReference>